<accession>K5ZP00</accession>
<proteinExistence type="predicted"/>
<evidence type="ECO:0000313" key="1">
    <source>
        <dbReference type="EMBL" id="EKN17479.1"/>
    </source>
</evidence>
<reference evidence="1 2" key="1">
    <citation type="submission" date="2012-02" db="EMBL/GenBank/DDBJ databases">
        <title>The Genome Sequence of Parabacteroides goldsteinii CL02T12C30.</title>
        <authorList>
            <consortium name="The Broad Institute Genome Sequencing Platform"/>
            <person name="Earl A."/>
            <person name="Ward D."/>
            <person name="Feldgarden M."/>
            <person name="Gevers D."/>
            <person name="Zitomersky N.L."/>
            <person name="Coyne M.J."/>
            <person name="Comstock L.E."/>
            <person name="Young S.K."/>
            <person name="Zeng Q."/>
            <person name="Gargeya S."/>
            <person name="Fitzgerald M."/>
            <person name="Haas B."/>
            <person name="Abouelleil A."/>
            <person name="Alvarado L."/>
            <person name="Arachchi H.M."/>
            <person name="Berlin A."/>
            <person name="Chapman S.B."/>
            <person name="Gearin G."/>
            <person name="Goldberg J."/>
            <person name="Griggs A."/>
            <person name="Gujja S."/>
            <person name="Hansen M."/>
            <person name="Heiman D."/>
            <person name="Howarth C."/>
            <person name="Larimer J."/>
            <person name="Lui A."/>
            <person name="MacDonald P.J.P."/>
            <person name="McCowen C."/>
            <person name="Montmayeur A."/>
            <person name="Murphy C."/>
            <person name="Neiman D."/>
            <person name="Pearson M."/>
            <person name="Priest M."/>
            <person name="Roberts A."/>
            <person name="Saif S."/>
            <person name="Shea T."/>
            <person name="Sisk P."/>
            <person name="Stolte C."/>
            <person name="Sykes S."/>
            <person name="Wortman J."/>
            <person name="Nusbaum C."/>
            <person name="Birren B."/>
        </authorList>
    </citation>
    <scope>NUCLEOTIDE SEQUENCE [LARGE SCALE GENOMIC DNA]</scope>
    <source>
        <strain evidence="1 2">CL02T12C30</strain>
    </source>
</reference>
<gene>
    <name evidence="1" type="ORF">HMPREF1076_01389</name>
</gene>
<comment type="caution">
    <text evidence="1">The sequence shown here is derived from an EMBL/GenBank/DDBJ whole genome shotgun (WGS) entry which is preliminary data.</text>
</comment>
<protein>
    <recommendedName>
        <fullName evidence="3">Rad50/SbcC-type AAA domain-containing protein</fullName>
    </recommendedName>
</protein>
<name>K5ZP00_9BACT</name>
<dbReference type="AlphaFoldDB" id="K5ZP00"/>
<evidence type="ECO:0000313" key="2">
    <source>
        <dbReference type="Proteomes" id="UP000006330"/>
    </source>
</evidence>
<dbReference type="InterPro" id="IPR027417">
    <property type="entry name" value="P-loop_NTPase"/>
</dbReference>
<dbReference type="EMBL" id="AGZO01000013">
    <property type="protein sequence ID" value="EKN17479.1"/>
    <property type="molecule type" value="Genomic_DNA"/>
</dbReference>
<dbReference type="HOGENOM" id="CLU_2684487_0_0_10"/>
<dbReference type="PATRIC" id="fig|999418.3.peg.1412"/>
<dbReference type="Proteomes" id="UP000006330">
    <property type="component" value="Unassembled WGS sequence"/>
</dbReference>
<organism evidence="1 2">
    <name type="scientific">Parabacteroides goldsteinii CL02T12C30</name>
    <dbReference type="NCBI Taxonomy" id="999418"/>
    <lineage>
        <taxon>Bacteria</taxon>
        <taxon>Pseudomonadati</taxon>
        <taxon>Bacteroidota</taxon>
        <taxon>Bacteroidia</taxon>
        <taxon>Bacteroidales</taxon>
        <taxon>Tannerellaceae</taxon>
        <taxon>Parabacteroides</taxon>
    </lineage>
</organism>
<dbReference type="SUPFAM" id="SSF52540">
    <property type="entry name" value="P-loop containing nucleoside triphosphate hydrolases"/>
    <property type="match status" value="1"/>
</dbReference>
<evidence type="ECO:0008006" key="3">
    <source>
        <dbReference type="Google" id="ProtNLM"/>
    </source>
</evidence>
<sequence>MRYLNRIVFINSARVNYADIPVDGNVHFIGTQGVGKSTVLRALLFFYNADKMKLGISKEKKSFDEYYFPYANSL</sequence>